<organism evidence="1 2">
    <name type="scientific">Babesia divergens</name>
    <dbReference type="NCBI Taxonomy" id="32595"/>
    <lineage>
        <taxon>Eukaryota</taxon>
        <taxon>Sar</taxon>
        <taxon>Alveolata</taxon>
        <taxon>Apicomplexa</taxon>
        <taxon>Aconoidasida</taxon>
        <taxon>Piroplasmida</taxon>
        <taxon>Babesiidae</taxon>
        <taxon>Babesia</taxon>
    </lineage>
</organism>
<evidence type="ECO:0000313" key="1">
    <source>
        <dbReference type="EMBL" id="KAK1937214.1"/>
    </source>
</evidence>
<comment type="caution">
    <text evidence="1">The sequence shown here is derived from an EMBL/GenBank/DDBJ whole genome shotgun (WGS) entry which is preliminary data.</text>
</comment>
<reference evidence="1" key="1">
    <citation type="journal article" date="2014" name="Nucleic Acids Res.">
        <title>The evolutionary dynamics of variant antigen genes in Babesia reveal a history of genomic innovation underlying host-parasite interaction.</title>
        <authorList>
            <person name="Jackson A.P."/>
            <person name="Otto T.D."/>
            <person name="Darby A."/>
            <person name="Ramaprasad A."/>
            <person name="Xia D."/>
            <person name="Echaide I.E."/>
            <person name="Farber M."/>
            <person name="Gahlot S."/>
            <person name="Gamble J."/>
            <person name="Gupta D."/>
            <person name="Gupta Y."/>
            <person name="Jackson L."/>
            <person name="Malandrin L."/>
            <person name="Malas T.B."/>
            <person name="Moussa E."/>
            <person name="Nair M."/>
            <person name="Reid A.J."/>
            <person name="Sanders M."/>
            <person name="Sharma J."/>
            <person name="Tracey A."/>
            <person name="Quail M.A."/>
            <person name="Weir W."/>
            <person name="Wastling J.M."/>
            <person name="Hall N."/>
            <person name="Willadsen P."/>
            <person name="Lingelbach K."/>
            <person name="Shiels B."/>
            <person name="Tait A."/>
            <person name="Berriman M."/>
            <person name="Allred D.R."/>
            <person name="Pain A."/>
        </authorList>
    </citation>
    <scope>NUCLEOTIDE SEQUENCE</scope>
    <source>
        <strain evidence="1">1802A</strain>
    </source>
</reference>
<accession>A0AAD9GEW4</accession>
<proteinExistence type="predicted"/>
<gene>
    <name evidence="1" type="ORF">X943_000197</name>
</gene>
<sequence>MKNMLNFIESLSRSDIKDGVLEKVESKVNEYVDTKAAPGGGITQHLDAVFKRVSKLCDVLLQMPSDYGMYTELQTSEDFIDKYANTLADWLPVLSCELSFLYFQVAAECNCLAGGKWSSLRFGKAYSNSELHLWLTDQIGEGSDFGLIERGFAEEDIPTICRAVEIDASLGIDFFQGCPFSHSQYGMFFLGSTWHDSNLANATLFLERFCQDIKEGKFKANFSDESLDRLLSICKKVSFHLVLLSSFIWPMYNPRISELGAPLVGSLGLYKDALKPENLEKYADWLVKNIPHIMASIQQMHAESVDWCWSGFYNSKTAGPFKYGFVFKDRHWYDSLSYSLFTPVEGLLEGLRSLRRFFDCVQVYPEDTADYERALLRGTASE</sequence>
<name>A0AAD9GEW4_BABDI</name>
<keyword evidence="2" id="KW-1185">Reference proteome</keyword>
<evidence type="ECO:0000313" key="2">
    <source>
        <dbReference type="Proteomes" id="UP001195914"/>
    </source>
</evidence>
<dbReference type="EMBL" id="JAHBMH010000033">
    <property type="protein sequence ID" value="KAK1937214.1"/>
    <property type="molecule type" value="Genomic_DNA"/>
</dbReference>
<protein>
    <submittedName>
        <fullName evidence="1">Secreted antigen 1</fullName>
    </submittedName>
</protein>
<reference evidence="1" key="2">
    <citation type="submission" date="2021-05" db="EMBL/GenBank/DDBJ databases">
        <authorList>
            <person name="Pain A."/>
        </authorList>
    </citation>
    <scope>NUCLEOTIDE SEQUENCE</scope>
    <source>
        <strain evidence="1">1802A</strain>
    </source>
</reference>
<dbReference type="Proteomes" id="UP001195914">
    <property type="component" value="Unassembled WGS sequence"/>
</dbReference>
<dbReference type="AlphaFoldDB" id="A0AAD9GEW4"/>